<dbReference type="Pfam" id="PF00271">
    <property type="entry name" value="Helicase_C"/>
    <property type="match status" value="1"/>
</dbReference>
<organism evidence="13 15">
    <name type="scientific">Agrilus planipennis</name>
    <name type="common">Emerald ash borer</name>
    <name type="synonym">Agrilus marcopoli</name>
    <dbReference type="NCBI Taxonomy" id="224129"/>
    <lineage>
        <taxon>Eukaryota</taxon>
        <taxon>Metazoa</taxon>
        <taxon>Ecdysozoa</taxon>
        <taxon>Arthropoda</taxon>
        <taxon>Hexapoda</taxon>
        <taxon>Insecta</taxon>
        <taxon>Pterygota</taxon>
        <taxon>Neoptera</taxon>
        <taxon>Endopterygota</taxon>
        <taxon>Coleoptera</taxon>
        <taxon>Polyphaga</taxon>
        <taxon>Elateriformia</taxon>
        <taxon>Buprestoidea</taxon>
        <taxon>Buprestidae</taxon>
        <taxon>Agrilinae</taxon>
        <taxon>Agrilus</taxon>
    </lineage>
</organism>
<feature type="domain" description="Helicase C-terminal" evidence="12">
    <location>
        <begin position="527"/>
        <end position="729"/>
    </location>
</feature>
<dbReference type="GeneID" id="108739445"/>
<evidence type="ECO:0000256" key="4">
    <source>
        <dbReference type="ARBA" id="ARBA00022801"/>
    </source>
</evidence>
<dbReference type="KEGG" id="apln:108739445"/>
<evidence type="ECO:0000313" key="13">
    <source>
        <dbReference type="Proteomes" id="UP000192223"/>
    </source>
</evidence>
<evidence type="ECO:0000256" key="6">
    <source>
        <dbReference type="ARBA" id="ARBA00022840"/>
    </source>
</evidence>
<feature type="domain" description="Helicase ATP-binding" evidence="11">
    <location>
        <begin position="283"/>
        <end position="439"/>
    </location>
</feature>
<dbReference type="Gene3D" id="3.40.50.300">
    <property type="entry name" value="P-loop containing nucleotide triphosphate hydrolases"/>
    <property type="match status" value="2"/>
</dbReference>
<dbReference type="CDD" id="cd18795">
    <property type="entry name" value="SF2_C_Ski2"/>
    <property type="match status" value="1"/>
</dbReference>
<dbReference type="SMART" id="SM00487">
    <property type="entry name" value="DEXDc"/>
    <property type="match status" value="1"/>
</dbReference>
<dbReference type="GO" id="GO:0003724">
    <property type="term" value="F:RNA helicase activity"/>
    <property type="evidence" value="ECO:0007669"/>
    <property type="project" value="UniProtKB-EC"/>
</dbReference>
<dbReference type="PROSITE" id="PS51192">
    <property type="entry name" value="HELICASE_ATP_BIND_1"/>
    <property type="match status" value="1"/>
</dbReference>
<keyword evidence="4" id="KW-0378">Hydrolase</keyword>
<dbReference type="Proteomes" id="UP000192223">
    <property type="component" value="Unplaced"/>
</dbReference>
<dbReference type="FunFam" id="3.40.50.300:FF:000354">
    <property type="entry name" value="ATP-dependent RNA helicase SKI2"/>
    <property type="match status" value="1"/>
</dbReference>
<dbReference type="PIRSF" id="PIRSF005198">
    <property type="entry name" value="Antiviral_helicase_SKI2"/>
    <property type="match status" value="1"/>
</dbReference>
<keyword evidence="9" id="KW-0175">Coiled coil</keyword>
<dbReference type="InterPro" id="IPR001650">
    <property type="entry name" value="Helicase_C-like"/>
</dbReference>
<comment type="subcellular location">
    <subcellularLocation>
        <location evidence="1">Cytoplasm</location>
    </subcellularLocation>
</comment>
<evidence type="ECO:0000256" key="5">
    <source>
        <dbReference type="ARBA" id="ARBA00022806"/>
    </source>
</evidence>
<dbReference type="GO" id="GO:0070478">
    <property type="term" value="P:nuclear-transcribed mRNA catabolic process, 3'-5' exonucleolytic nonsense-mediated decay"/>
    <property type="evidence" value="ECO:0007669"/>
    <property type="project" value="TreeGrafter"/>
</dbReference>
<dbReference type="RefSeq" id="XP_025832698.1">
    <property type="nucleotide sequence ID" value="XM_025976913.1"/>
</dbReference>
<dbReference type="Pfam" id="PF00270">
    <property type="entry name" value="DEAD"/>
    <property type="match status" value="1"/>
</dbReference>
<protein>
    <submittedName>
        <fullName evidence="14 15">Helicase SKI2W</fullName>
    </submittedName>
</protein>
<dbReference type="InterPro" id="IPR040801">
    <property type="entry name" value="Ski2_N"/>
</dbReference>
<dbReference type="InterPro" id="IPR050699">
    <property type="entry name" value="RNA-DNA_Helicase"/>
</dbReference>
<evidence type="ECO:0000313" key="16">
    <source>
        <dbReference type="RefSeq" id="XP_025832699.1"/>
    </source>
</evidence>
<dbReference type="GO" id="GO:0055087">
    <property type="term" value="C:Ski complex"/>
    <property type="evidence" value="ECO:0007669"/>
    <property type="project" value="TreeGrafter"/>
</dbReference>
<dbReference type="FunFam" id="1.10.3380.30:FF:000001">
    <property type="entry name" value="Ski2 ATP-dependent RNA helicase"/>
    <property type="match status" value="1"/>
</dbReference>
<dbReference type="Pfam" id="PF17911">
    <property type="entry name" value="Ski2_N"/>
    <property type="match status" value="1"/>
</dbReference>
<keyword evidence="13" id="KW-1185">Reference proteome</keyword>
<dbReference type="PROSITE" id="PS51194">
    <property type="entry name" value="HELICASE_CTER"/>
    <property type="match status" value="1"/>
</dbReference>
<dbReference type="OrthoDB" id="64767at2759"/>
<evidence type="ECO:0000256" key="8">
    <source>
        <dbReference type="ARBA" id="ARBA00047984"/>
    </source>
</evidence>
<evidence type="ECO:0000256" key="7">
    <source>
        <dbReference type="ARBA" id="ARBA00022884"/>
    </source>
</evidence>
<dbReference type="FunFam" id="3.40.50.300:FF:000447">
    <property type="entry name" value="helicase SKI2W isoform X2"/>
    <property type="match status" value="1"/>
</dbReference>
<dbReference type="InterPro" id="IPR014001">
    <property type="entry name" value="Helicase_ATP-bd"/>
</dbReference>
<dbReference type="PANTHER" id="PTHR12131:SF1">
    <property type="entry name" value="ATP-DEPENDENT RNA HELICASE SUPV3L1, MITOCHONDRIAL-RELATED"/>
    <property type="match status" value="1"/>
</dbReference>
<dbReference type="AlphaFoldDB" id="A0A7F5R9P7"/>
<gene>
    <name evidence="14 15 16" type="primary">LOC108739445</name>
</gene>
<dbReference type="SMART" id="SM01142">
    <property type="entry name" value="DSHCT"/>
    <property type="match status" value="1"/>
</dbReference>
<dbReference type="GO" id="GO:0005524">
    <property type="term" value="F:ATP binding"/>
    <property type="evidence" value="ECO:0007669"/>
    <property type="project" value="UniProtKB-KW"/>
</dbReference>
<dbReference type="InterPro" id="IPR027417">
    <property type="entry name" value="P-loop_NTPase"/>
</dbReference>
<feature type="coiled-coil region" evidence="9">
    <location>
        <begin position="743"/>
        <end position="770"/>
    </location>
</feature>
<keyword evidence="3" id="KW-0547">Nucleotide-binding</keyword>
<dbReference type="InterPro" id="IPR025696">
    <property type="entry name" value="Beta-barrel_MTR4"/>
</dbReference>
<evidence type="ECO:0000259" key="12">
    <source>
        <dbReference type="PROSITE" id="PS51194"/>
    </source>
</evidence>
<dbReference type="PANTHER" id="PTHR12131">
    <property type="entry name" value="ATP-DEPENDENT RNA AND DNA HELICASE"/>
    <property type="match status" value="1"/>
</dbReference>
<dbReference type="Gene3D" id="1.10.3380.30">
    <property type="match status" value="2"/>
</dbReference>
<evidence type="ECO:0000256" key="1">
    <source>
        <dbReference type="ARBA" id="ARBA00004496"/>
    </source>
</evidence>
<dbReference type="SMART" id="SM00490">
    <property type="entry name" value="HELICc"/>
    <property type="match status" value="1"/>
</dbReference>
<comment type="catalytic activity">
    <reaction evidence="8">
        <text>ATP + H2O = ADP + phosphate + H(+)</text>
        <dbReference type="Rhea" id="RHEA:13065"/>
        <dbReference type="ChEBI" id="CHEBI:15377"/>
        <dbReference type="ChEBI" id="CHEBI:15378"/>
        <dbReference type="ChEBI" id="CHEBI:30616"/>
        <dbReference type="ChEBI" id="CHEBI:43474"/>
        <dbReference type="ChEBI" id="CHEBI:456216"/>
        <dbReference type="EC" id="3.6.4.13"/>
    </reaction>
</comment>
<proteinExistence type="predicted"/>
<keyword evidence="5 14" id="KW-0347">Helicase</keyword>
<evidence type="ECO:0000313" key="14">
    <source>
        <dbReference type="RefSeq" id="XP_025832697.1"/>
    </source>
</evidence>
<dbReference type="Pfam" id="PF08148">
    <property type="entry name" value="DSHCT"/>
    <property type="match status" value="1"/>
</dbReference>
<dbReference type="InterPro" id="IPR011545">
    <property type="entry name" value="DEAD/DEAH_box_helicase_dom"/>
</dbReference>
<evidence type="ECO:0000313" key="15">
    <source>
        <dbReference type="RefSeq" id="XP_025832698.1"/>
    </source>
</evidence>
<dbReference type="GO" id="GO:0016787">
    <property type="term" value="F:hydrolase activity"/>
    <property type="evidence" value="ECO:0007669"/>
    <property type="project" value="UniProtKB-KW"/>
</dbReference>
<keyword evidence="7" id="KW-0694">RNA-binding</keyword>
<keyword evidence="2" id="KW-0963">Cytoplasm</keyword>
<accession>A0A7F5R9P7</accession>
<dbReference type="RefSeq" id="XP_025832699.1">
    <property type="nucleotide sequence ID" value="XM_025976914.1"/>
</dbReference>
<evidence type="ECO:0000256" key="3">
    <source>
        <dbReference type="ARBA" id="ARBA00022741"/>
    </source>
</evidence>
<evidence type="ECO:0000259" key="11">
    <source>
        <dbReference type="PROSITE" id="PS51192"/>
    </source>
</evidence>
<name>A0A7F5R9P7_AGRPL</name>
<reference evidence="14 15" key="1">
    <citation type="submission" date="2025-04" db="UniProtKB">
        <authorList>
            <consortium name="RefSeq"/>
        </authorList>
    </citation>
    <scope>IDENTIFICATION</scope>
    <source>
        <tissue evidence="14 15">Entire body</tissue>
    </source>
</reference>
<sequence>MFEGEIEPPPILLDVEKELEEYLINPERLSIHEYERNQEHWPREIDVSSLFVYDISPLSTTLKVQRDYTTGEIVEFCEVPIDSATASSKNSMMLTRAPAAPEDVVFGNISNIPFLPGSFIDPLEQLKYQSETDKKEAEDLLIVPPGFESGLIFDTDGITVKGLSGDNSLKNSVNFGDDKNILDLLDVLDKEQDFTELLEKPENSENSLTQVESDFTTLPGEEEALKDIPVLKISETVPRQSREGTEWAILLDTSKAVDNFKEKVPHLAHNFDFELDTFQKLAIMQLEEHNHVFVAAHTSAGKTVVAEYAIALSQKHMSRTIYTSPIKALSNQKYRDFKRTFKDVGLITGDFQINQTASCLIMTTEILRSMLYRGSDIARDLEYVIFDEVHYINDKERGHVWEQVLIMLPPHVCVVLLSATVPNTTEFADWLGRTHQRKVYVIKTDKRPVPLQHYLYTGCGGKSRDNRYLIQAGNGQFVLAGYNKAVESLAPKQDKNANPNKKFPTKKEPYQPSPGYSQKQEKTMWEGLVDHLNKKELLPAVAFTFSRARCDINAEILRSLDLTTAKEKFYIENFFNKCISSLKETDREIPQVKKMKDTLIRGVGVHHSGILPIIKEMVEMLFQGGFVKLLFATETFAMGVNMPTRTVLFDSIEKHDGRCKRTLLPAEYIQMAGRAGRRRLDDTGTVIIICKREVPPLHVLQTMMMGKPSQLTSQFRLTYGMVLSLLRVESLSVEGMMSKSFREADHEKRKESVKEELQKVELQLKQKASKELSEYLQPLRKFYEHASKYLQLKKEVFPELLKSPVVAKEVIPGRVILITQSIHINKLALILSVTSKPDDQLYRVLVLDDEKSDKEENEKTSHPEEWYKMLAIATEEIFTPSSGAIGHAVLNIQSYDISEITSKTIKTDFAIILRDWDERQIPRFKDKTPGQTCSAAVQELYKLSIGTKGMGVPEQKINYLTFMEDLKVKELELVEKVQKLCKLKEIVLDHVGSTKIANFKEQFQEVFLRNSLEDRRTLLKCQLSNASLTLYPDYENRIHLLKRLKYVDSQNKVELKGVVACEMGMHELLITELILRNYLTKLQPAVIAALLSSLVFQAKTREEQSISEELKAGIEIIKDVAHEIRYLEMYYKIRDESNDNELNFGLVQVVYEWATGKPFAEIMELTDVQEGIIVRCIQQLNEIISKVKDAAKYIGDPELKNKMEEASTAIKRDIVFAASLYTQKEAAAI</sequence>
<evidence type="ECO:0000256" key="2">
    <source>
        <dbReference type="ARBA" id="ARBA00022490"/>
    </source>
</evidence>
<dbReference type="Pfam" id="PF13234">
    <property type="entry name" value="MTR4_beta-barrel"/>
    <property type="match status" value="1"/>
</dbReference>
<feature type="region of interest" description="Disordered" evidence="10">
    <location>
        <begin position="490"/>
        <end position="517"/>
    </location>
</feature>
<evidence type="ECO:0000256" key="10">
    <source>
        <dbReference type="SAM" id="MobiDB-lite"/>
    </source>
</evidence>
<dbReference type="SUPFAM" id="SSF52540">
    <property type="entry name" value="P-loop containing nucleoside triphosphate hydrolases"/>
    <property type="match status" value="1"/>
</dbReference>
<evidence type="ECO:0000256" key="9">
    <source>
        <dbReference type="SAM" id="Coils"/>
    </source>
</evidence>
<dbReference type="GO" id="GO:0003723">
    <property type="term" value="F:RNA binding"/>
    <property type="evidence" value="ECO:0007669"/>
    <property type="project" value="UniProtKB-KW"/>
</dbReference>
<dbReference type="RefSeq" id="XP_025832697.1">
    <property type="nucleotide sequence ID" value="XM_025976912.1"/>
</dbReference>
<dbReference type="InterPro" id="IPR016438">
    <property type="entry name" value="SKI2-like"/>
</dbReference>
<keyword evidence="6" id="KW-0067">ATP-binding</keyword>
<dbReference type="InterPro" id="IPR012961">
    <property type="entry name" value="Ski2/MTR4_C"/>
</dbReference>